<proteinExistence type="predicted"/>
<accession>A0A1M5LB78</accession>
<evidence type="ECO:0000313" key="1">
    <source>
        <dbReference type="EMBL" id="SHG62246.1"/>
    </source>
</evidence>
<reference evidence="1 2" key="1">
    <citation type="submission" date="2016-11" db="EMBL/GenBank/DDBJ databases">
        <authorList>
            <person name="Jaros S."/>
            <person name="Januszkiewicz K."/>
            <person name="Wedrychowicz H."/>
        </authorList>
    </citation>
    <scope>NUCLEOTIDE SEQUENCE [LARGE SCALE GENOMIC DNA]</scope>
    <source>
        <strain evidence="1 2">DSM 44523</strain>
    </source>
</reference>
<sequence>MLSVAGSPPTSAFGGVEAMGDVVNTVRVMEHISADVVARMVASWRTGDADGVADGLIALRAAHGGDEVVAVRAASRTVLRGCAVMMLTLASVRGTRSLVRVRLCDPAGREVDPQHGSASLRSLFAALVATVDGDQAAAEATLERVFDSVSAAERNVLLLTLLAWTAALVDACERHRLPRPRWLAGAAAGRDPVLRRPRLRSVPAGVR</sequence>
<protein>
    <submittedName>
        <fullName evidence="1">Uncharacterized protein</fullName>
    </submittedName>
</protein>
<dbReference type="AlphaFoldDB" id="A0A1M5LB78"/>
<dbReference type="EMBL" id="FQVN01000011">
    <property type="protein sequence ID" value="SHG62246.1"/>
    <property type="molecule type" value="Genomic_DNA"/>
</dbReference>
<dbReference type="STRING" id="2017.SAMN05444320_11150"/>
<evidence type="ECO:0000313" key="2">
    <source>
        <dbReference type="Proteomes" id="UP000184501"/>
    </source>
</evidence>
<name>A0A1M5LB78_STRHI</name>
<dbReference type="Proteomes" id="UP000184501">
    <property type="component" value="Unassembled WGS sequence"/>
</dbReference>
<gene>
    <name evidence="1" type="ORF">SAMN05444320_11150</name>
</gene>
<keyword evidence="2" id="KW-1185">Reference proteome</keyword>
<organism evidence="1 2">
    <name type="scientific">Streptoalloteichus hindustanus</name>
    <dbReference type="NCBI Taxonomy" id="2017"/>
    <lineage>
        <taxon>Bacteria</taxon>
        <taxon>Bacillati</taxon>
        <taxon>Actinomycetota</taxon>
        <taxon>Actinomycetes</taxon>
        <taxon>Pseudonocardiales</taxon>
        <taxon>Pseudonocardiaceae</taxon>
        <taxon>Streptoalloteichus</taxon>
    </lineage>
</organism>